<comment type="subunit">
    <text evidence="3 13">Tetramer of two alpha and two beta subunits.</text>
</comment>
<keyword evidence="10 13" id="KW-0648">Protein biosynthesis</keyword>
<dbReference type="HAMAP" id="MF_00281">
    <property type="entry name" value="Phe_tRNA_synth_alpha1"/>
    <property type="match status" value="1"/>
</dbReference>
<evidence type="ECO:0000256" key="13">
    <source>
        <dbReference type="HAMAP-Rule" id="MF_00281"/>
    </source>
</evidence>
<dbReference type="HOGENOM" id="CLU_025086_0_1_5"/>
<evidence type="ECO:0000256" key="5">
    <source>
        <dbReference type="ARBA" id="ARBA00022598"/>
    </source>
</evidence>
<dbReference type="GO" id="GO:0000287">
    <property type="term" value="F:magnesium ion binding"/>
    <property type="evidence" value="ECO:0007669"/>
    <property type="project" value="UniProtKB-UniRule"/>
</dbReference>
<comment type="similarity">
    <text evidence="2 13">Belongs to the class-II aminoacyl-tRNA synthetase family. Phe-tRNA synthetase alpha subunit type 1 subfamily.</text>
</comment>
<evidence type="ECO:0000256" key="11">
    <source>
        <dbReference type="ARBA" id="ARBA00023146"/>
    </source>
</evidence>
<dbReference type="STRING" id="1286528.NHE_0198"/>
<organism evidence="15 16">
    <name type="scientific">Neorickettsia helminthoeca str. Oregon</name>
    <dbReference type="NCBI Taxonomy" id="1286528"/>
    <lineage>
        <taxon>Bacteria</taxon>
        <taxon>Pseudomonadati</taxon>
        <taxon>Pseudomonadota</taxon>
        <taxon>Alphaproteobacteria</taxon>
        <taxon>Rickettsiales</taxon>
        <taxon>Anaplasmataceae</taxon>
        <taxon>Neorickettsia</taxon>
    </lineage>
</organism>
<comment type="cofactor">
    <cofactor evidence="13">
        <name>Mg(2+)</name>
        <dbReference type="ChEBI" id="CHEBI:18420"/>
    </cofactor>
    <text evidence="13">Binds 2 magnesium ions per tetramer.</text>
</comment>
<keyword evidence="4 13" id="KW-0963">Cytoplasm</keyword>
<dbReference type="PANTHER" id="PTHR11538:SF41">
    <property type="entry name" value="PHENYLALANINE--TRNA LIGASE, MITOCHONDRIAL"/>
    <property type="match status" value="1"/>
</dbReference>
<evidence type="ECO:0000256" key="12">
    <source>
        <dbReference type="ARBA" id="ARBA00049255"/>
    </source>
</evidence>
<evidence type="ECO:0000256" key="4">
    <source>
        <dbReference type="ARBA" id="ARBA00022490"/>
    </source>
</evidence>
<dbReference type="PROSITE" id="PS50862">
    <property type="entry name" value="AA_TRNA_LIGASE_II"/>
    <property type="match status" value="1"/>
</dbReference>
<dbReference type="InterPro" id="IPR045864">
    <property type="entry name" value="aa-tRNA-synth_II/BPL/LPL"/>
</dbReference>
<evidence type="ECO:0000313" key="15">
    <source>
        <dbReference type="EMBL" id="AHX11163.1"/>
    </source>
</evidence>
<dbReference type="EC" id="6.1.1.20" evidence="13"/>
<reference evidence="15 16" key="1">
    <citation type="submission" date="2014-03" db="EMBL/GenBank/DDBJ databases">
        <title>Sequencing and Comparison of Genomes and Transcriptome Profiles of Human Ehrlichiosis Agents.</title>
        <authorList>
            <person name="Lin M."/>
            <person name="Daugherty S.C."/>
            <person name="Nagaraj S."/>
            <person name="Cheng Z."/>
            <person name="Xiong Q."/>
            <person name="Lin F.-Y."/>
            <person name="Sengamalay N."/>
            <person name="Ott S."/>
            <person name="Godinez A."/>
            <person name="Tallon L.J."/>
            <person name="Sadzewicz L."/>
            <person name="Fraser C.M."/>
            <person name="Dunning Hotopp J.C."/>
            <person name="Rikihisa Y."/>
        </authorList>
    </citation>
    <scope>NUCLEOTIDE SEQUENCE [LARGE SCALE GENOMIC DNA]</scope>
    <source>
        <strain evidence="15 16">Oregon</strain>
    </source>
</reference>
<gene>
    <name evidence="13 15" type="primary">pheS</name>
    <name evidence="15" type="ORF">NHE_0198</name>
</gene>
<keyword evidence="7 13" id="KW-0547">Nucleotide-binding</keyword>
<protein>
    <recommendedName>
        <fullName evidence="13">Phenylalanine--tRNA ligase alpha subunit</fullName>
        <ecNumber evidence="13">6.1.1.20</ecNumber>
    </recommendedName>
    <alternativeName>
        <fullName evidence="13">Phenylalanyl-tRNA synthetase alpha subunit</fullName>
        <shortName evidence="13">PheRS</shortName>
    </alternativeName>
</protein>
<dbReference type="KEGG" id="nhm:NHE_0198"/>
<dbReference type="Proteomes" id="UP000023755">
    <property type="component" value="Chromosome"/>
</dbReference>
<dbReference type="InterPro" id="IPR006195">
    <property type="entry name" value="aa-tRNA-synth_II"/>
</dbReference>
<dbReference type="Gene3D" id="3.30.930.10">
    <property type="entry name" value="Bira Bifunctional Protein, Domain 2"/>
    <property type="match status" value="1"/>
</dbReference>
<evidence type="ECO:0000256" key="2">
    <source>
        <dbReference type="ARBA" id="ARBA00010207"/>
    </source>
</evidence>
<dbReference type="SUPFAM" id="SSF55681">
    <property type="entry name" value="Class II aaRS and biotin synthetases"/>
    <property type="match status" value="1"/>
</dbReference>
<keyword evidence="8 13" id="KW-0067">ATP-binding</keyword>
<comment type="catalytic activity">
    <reaction evidence="12 13">
        <text>tRNA(Phe) + L-phenylalanine + ATP = L-phenylalanyl-tRNA(Phe) + AMP + diphosphate + H(+)</text>
        <dbReference type="Rhea" id="RHEA:19413"/>
        <dbReference type="Rhea" id="RHEA-COMP:9668"/>
        <dbReference type="Rhea" id="RHEA-COMP:9699"/>
        <dbReference type="ChEBI" id="CHEBI:15378"/>
        <dbReference type="ChEBI" id="CHEBI:30616"/>
        <dbReference type="ChEBI" id="CHEBI:33019"/>
        <dbReference type="ChEBI" id="CHEBI:58095"/>
        <dbReference type="ChEBI" id="CHEBI:78442"/>
        <dbReference type="ChEBI" id="CHEBI:78531"/>
        <dbReference type="ChEBI" id="CHEBI:456215"/>
        <dbReference type="EC" id="6.1.1.20"/>
    </reaction>
</comment>
<evidence type="ECO:0000313" key="16">
    <source>
        <dbReference type="Proteomes" id="UP000023755"/>
    </source>
</evidence>
<evidence type="ECO:0000256" key="10">
    <source>
        <dbReference type="ARBA" id="ARBA00022917"/>
    </source>
</evidence>
<dbReference type="InterPro" id="IPR022911">
    <property type="entry name" value="Phe_tRNA_ligase_alpha1_bac"/>
</dbReference>
<keyword evidence="9 13" id="KW-0460">Magnesium</keyword>
<dbReference type="EMBL" id="CP007481">
    <property type="protein sequence ID" value="AHX11163.1"/>
    <property type="molecule type" value="Genomic_DNA"/>
</dbReference>
<feature type="binding site" evidence="13">
    <location>
        <position position="249"/>
    </location>
    <ligand>
        <name>Mg(2+)</name>
        <dbReference type="ChEBI" id="CHEBI:18420"/>
        <note>shared with beta subunit</note>
    </ligand>
</feature>
<sequence>MDLSVLRERFSAKLAEASSAESLRQLRIEYLSRNGLIKQGLASVMKDGVDPAGVQSWNAFLRDASAAITEKQNLVHCVELERRLSAEAIDVTYPARPASLGVEHPLCKVIDSTRRILTALGMEYVEGPEIEDEYHVFDALNTPTHHPSRQMQDSFYLCDPARLLRTHTSSVQIRAMEGSRPPFYIFSLGKVYRNDWDATHTPMFHQVEVLCVDVGINMSHMKYCVSFFLEQLFGSIEVRMRPSYFPFTEPSAEVDIKDKNGNWLEVMGCGMVHPNVLSKVDISPNEYTGFAFGAGLERLTMLRYDIRDLRNLYLNDLRWKVI</sequence>
<keyword evidence="5 13" id="KW-0436">Ligase</keyword>
<evidence type="ECO:0000256" key="6">
    <source>
        <dbReference type="ARBA" id="ARBA00022723"/>
    </source>
</evidence>
<keyword evidence="6 13" id="KW-0479">Metal-binding</keyword>
<name>X5H382_9RICK</name>
<dbReference type="RefSeq" id="WP_232215004.1">
    <property type="nucleotide sequence ID" value="NZ_CP007481.1"/>
</dbReference>
<feature type="domain" description="Aminoacyl-transfer RNA synthetases class-II family profile" evidence="14">
    <location>
        <begin position="114"/>
        <end position="302"/>
    </location>
</feature>
<dbReference type="InterPro" id="IPR010978">
    <property type="entry name" value="tRNA-bd_arm"/>
</dbReference>
<evidence type="ECO:0000256" key="8">
    <source>
        <dbReference type="ARBA" id="ARBA00022840"/>
    </source>
</evidence>
<dbReference type="GO" id="GO:0006432">
    <property type="term" value="P:phenylalanyl-tRNA aminoacylation"/>
    <property type="evidence" value="ECO:0007669"/>
    <property type="project" value="UniProtKB-UniRule"/>
</dbReference>
<dbReference type="PANTHER" id="PTHR11538">
    <property type="entry name" value="PHENYLALANYL-TRNA SYNTHETASE"/>
    <property type="match status" value="1"/>
</dbReference>
<dbReference type="GO" id="GO:0004826">
    <property type="term" value="F:phenylalanine-tRNA ligase activity"/>
    <property type="evidence" value="ECO:0007669"/>
    <property type="project" value="UniProtKB-UniRule"/>
</dbReference>
<dbReference type="InterPro" id="IPR002319">
    <property type="entry name" value="Phenylalanyl-tRNA_Synthase"/>
</dbReference>
<keyword evidence="11 13" id="KW-0030">Aminoacyl-tRNA synthetase</keyword>
<evidence type="ECO:0000259" key="14">
    <source>
        <dbReference type="PROSITE" id="PS50862"/>
    </source>
</evidence>
<dbReference type="CDD" id="cd00496">
    <property type="entry name" value="PheRS_alpha_core"/>
    <property type="match status" value="1"/>
</dbReference>
<evidence type="ECO:0000256" key="9">
    <source>
        <dbReference type="ARBA" id="ARBA00022842"/>
    </source>
</evidence>
<dbReference type="GO" id="GO:0005737">
    <property type="term" value="C:cytoplasm"/>
    <property type="evidence" value="ECO:0007669"/>
    <property type="project" value="UniProtKB-SubCell"/>
</dbReference>
<evidence type="ECO:0000256" key="7">
    <source>
        <dbReference type="ARBA" id="ARBA00022741"/>
    </source>
</evidence>
<dbReference type="Pfam" id="PF01409">
    <property type="entry name" value="tRNA-synt_2d"/>
    <property type="match status" value="1"/>
</dbReference>
<dbReference type="GO" id="GO:0005524">
    <property type="term" value="F:ATP binding"/>
    <property type="evidence" value="ECO:0007669"/>
    <property type="project" value="UniProtKB-UniRule"/>
</dbReference>
<dbReference type="SUPFAM" id="SSF46589">
    <property type="entry name" value="tRNA-binding arm"/>
    <property type="match status" value="1"/>
</dbReference>
<comment type="subcellular location">
    <subcellularLocation>
        <location evidence="1 13">Cytoplasm</location>
    </subcellularLocation>
</comment>
<evidence type="ECO:0000256" key="1">
    <source>
        <dbReference type="ARBA" id="ARBA00004496"/>
    </source>
</evidence>
<keyword evidence="16" id="KW-1185">Reference proteome</keyword>
<dbReference type="AlphaFoldDB" id="X5H382"/>
<accession>X5H382</accession>
<proteinExistence type="inferred from homology"/>
<dbReference type="GO" id="GO:0000049">
    <property type="term" value="F:tRNA binding"/>
    <property type="evidence" value="ECO:0007669"/>
    <property type="project" value="InterPro"/>
</dbReference>
<evidence type="ECO:0000256" key="3">
    <source>
        <dbReference type="ARBA" id="ARBA00011209"/>
    </source>
</evidence>